<organism evidence="7 8">
    <name type="scientific">Geotrypetes seraphini</name>
    <name type="common">Gaboon caecilian</name>
    <name type="synonym">Caecilia seraphini</name>
    <dbReference type="NCBI Taxonomy" id="260995"/>
    <lineage>
        <taxon>Eukaryota</taxon>
        <taxon>Metazoa</taxon>
        <taxon>Chordata</taxon>
        <taxon>Craniata</taxon>
        <taxon>Vertebrata</taxon>
        <taxon>Euteleostomi</taxon>
        <taxon>Amphibia</taxon>
        <taxon>Gymnophiona</taxon>
        <taxon>Geotrypetes</taxon>
    </lineage>
</organism>
<dbReference type="PROSITE" id="PS00028">
    <property type="entry name" value="ZINC_FINGER_C2H2_1"/>
    <property type="match status" value="1"/>
</dbReference>
<dbReference type="SUPFAM" id="SSF57667">
    <property type="entry name" value="beta-beta-alpha zinc fingers"/>
    <property type="match status" value="2"/>
</dbReference>
<evidence type="ECO:0000256" key="2">
    <source>
        <dbReference type="ARBA" id="ARBA00022737"/>
    </source>
</evidence>
<dbReference type="GeneID" id="117354684"/>
<keyword evidence="2" id="KW-0677">Repeat</keyword>
<evidence type="ECO:0000256" key="5">
    <source>
        <dbReference type="PROSITE-ProRule" id="PRU00042"/>
    </source>
</evidence>
<dbReference type="PANTHER" id="PTHR23234:SF10">
    <property type="entry name" value="RIKEN CDNA 6720489N17 GENE-RELATED"/>
    <property type="match status" value="1"/>
</dbReference>
<gene>
    <name evidence="8" type="primary">LOC117354684</name>
</gene>
<keyword evidence="1" id="KW-0479">Metal-binding</keyword>
<proteinExistence type="predicted"/>
<dbReference type="Gene3D" id="3.30.160.60">
    <property type="entry name" value="Classic Zinc Finger"/>
    <property type="match status" value="4"/>
</dbReference>
<dbReference type="PROSITE" id="PS50157">
    <property type="entry name" value="ZINC_FINGER_C2H2_2"/>
    <property type="match status" value="1"/>
</dbReference>
<dbReference type="InterPro" id="IPR013087">
    <property type="entry name" value="Znf_C2H2_type"/>
</dbReference>
<dbReference type="RefSeq" id="XP_033788441.1">
    <property type="nucleotide sequence ID" value="XM_033932550.1"/>
</dbReference>
<dbReference type="InParanoid" id="A0A6P8QP55"/>
<evidence type="ECO:0000313" key="7">
    <source>
        <dbReference type="Proteomes" id="UP000515159"/>
    </source>
</evidence>
<keyword evidence="4" id="KW-0862">Zinc</keyword>
<feature type="domain" description="C2H2-type" evidence="6">
    <location>
        <begin position="111"/>
        <end position="138"/>
    </location>
</feature>
<dbReference type="Proteomes" id="UP000515159">
    <property type="component" value="Chromosome 2"/>
</dbReference>
<dbReference type="KEGG" id="gsh:117354684"/>
<dbReference type="FunFam" id="3.30.160.60:FF:002343">
    <property type="entry name" value="Zinc finger protein 33A"/>
    <property type="match status" value="2"/>
</dbReference>
<dbReference type="GO" id="GO:0008270">
    <property type="term" value="F:zinc ion binding"/>
    <property type="evidence" value="ECO:0007669"/>
    <property type="project" value="UniProtKB-KW"/>
</dbReference>
<keyword evidence="7" id="KW-1185">Reference proteome</keyword>
<dbReference type="SMART" id="SM00355">
    <property type="entry name" value="ZnF_C2H2"/>
    <property type="match status" value="1"/>
</dbReference>
<accession>A0A6P8QP55</accession>
<dbReference type="PANTHER" id="PTHR23234">
    <property type="entry name" value="ZNF44 PROTEIN"/>
    <property type="match status" value="1"/>
</dbReference>
<evidence type="ECO:0000256" key="1">
    <source>
        <dbReference type="ARBA" id="ARBA00022723"/>
    </source>
</evidence>
<dbReference type="FunFam" id="3.30.160.60:FF:000446">
    <property type="entry name" value="Zinc finger protein"/>
    <property type="match status" value="1"/>
</dbReference>
<reference evidence="8" key="1">
    <citation type="submission" date="2025-08" db="UniProtKB">
        <authorList>
            <consortium name="RefSeq"/>
        </authorList>
    </citation>
    <scope>IDENTIFICATION</scope>
</reference>
<dbReference type="InterPro" id="IPR036236">
    <property type="entry name" value="Znf_C2H2_sf"/>
</dbReference>
<dbReference type="InterPro" id="IPR050758">
    <property type="entry name" value="Znf_C2H2-type"/>
</dbReference>
<sequence length="153" mass="18177">MCKLCIEVLFYYCVSSGKSFNHQSSFKTQEDSYWRETIHVFRMWQKLYRAIKFQKAQEVHTGEKPYLSECAKSFSQQSELRKHEIIYTCMKCFRQQSELKHKRIHTGEKPYTCSKCGKIYSQESDLRRHEIIHTGEKPYTCSECGKSIVGHQI</sequence>
<dbReference type="Pfam" id="PF00096">
    <property type="entry name" value="zf-C2H2"/>
    <property type="match status" value="1"/>
</dbReference>
<evidence type="ECO:0000256" key="3">
    <source>
        <dbReference type="ARBA" id="ARBA00022771"/>
    </source>
</evidence>
<evidence type="ECO:0000259" key="6">
    <source>
        <dbReference type="PROSITE" id="PS50157"/>
    </source>
</evidence>
<keyword evidence="3 5" id="KW-0863">Zinc-finger</keyword>
<evidence type="ECO:0000313" key="8">
    <source>
        <dbReference type="RefSeq" id="XP_033788441.1"/>
    </source>
</evidence>
<dbReference type="AlphaFoldDB" id="A0A6P8QP55"/>
<evidence type="ECO:0000256" key="4">
    <source>
        <dbReference type="ARBA" id="ARBA00022833"/>
    </source>
</evidence>
<name>A0A6P8QP55_GEOSA</name>
<protein>
    <submittedName>
        <fullName evidence="8">Zinc finger protein 665-like</fullName>
    </submittedName>
</protein>